<accession>A0A735CQL4</accession>
<comment type="caution">
    <text evidence="1">The sequence shown here is derived from an EMBL/GenBank/DDBJ whole genome shotgun (WGS) entry which is preliminary data.</text>
</comment>
<reference evidence="1" key="1">
    <citation type="journal article" date="2018" name="Genome Biol.">
        <title>SKESA: strategic k-mer extension for scrupulous assemblies.</title>
        <authorList>
            <person name="Souvorov A."/>
            <person name="Agarwala R."/>
            <person name="Lipman D.J."/>
        </authorList>
    </citation>
    <scope>NUCLEOTIDE SEQUENCE</scope>
    <source>
        <strain evidence="1">12-0651</strain>
    </source>
</reference>
<proteinExistence type="predicted"/>
<protein>
    <submittedName>
        <fullName evidence="1">Uncharacterized protein</fullName>
    </submittedName>
</protein>
<evidence type="ECO:0000313" key="1">
    <source>
        <dbReference type="EMBL" id="HAE6846715.1"/>
    </source>
</evidence>
<name>A0A735CQL4_SALMU</name>
<dbReference type="EMBL" id="DAASSO010000001">
    <property type="protein sequence ID" value="HAE6846715.1"/>
    <property type="molecule type" value="Genomic_DNA"/>
</dbReference>
<sequence length="97" mass="11073">MKFSDSQLNRMFQSGETFFKQDGSTFRAFHDIENTETDGVLTEAEYLYCREGDIRQGDIVTIHGKKHKVQFVRREGDGTQSAFVVEHVGGGNYGKYQ</sequence>
<dbReference type="AlphaFoldDB" id="A0A735CQL4"/>
<gene>
    <name evidence="1" type="ORF">G4L24_000067</name>
</gene>
<organism evidence="1">
    <name type="scientific">Salmonella muenchen</name>
    <dbReference type="NCBI Taxonomy" id="596"/>
    <lineage>
        <taxon>Bacteria</taxon>
        <taxon>Pseudomonadati</taxon>
        <taxon>Pseudomonadota</taxon>
        <taxon>Gammaproteobacteria</taxon>
        <taxon>Enterobacterales</taxon>
        <taxon>Enterobacteriaceae</taxon>
        <taxon>Salmonella</taxon>
    </lineage>
</organism>
<reference evidence="1" key="2">
    <citation type="submission" date="2018-07" db="EMBL/GenBank/DDBJ databases">
        <authorList>
            <consortium name="NCBI Pathogen Detection Project"/>
        </authorList>
    </citation>
    <scope>NUCLEOTIDE SEQUENCE</scope>
    <source>
        <strain evidence="1">12-0651</strain>
    </source>
</reference>